<dbReference type="InterPro" id="IPR036597">
    <property type="entry name" value="Fido-like_dom_sf"/>
</dbReference>
<evidence type="ECO:0000256" key="11">
    <source>
        <dbReference type="ARBA" id="ARBA00022840"/>
    </source>
</evidence>
<evidence type="ECO:0000256" key="1">
    <source>
        <dbReference type="ARBA" id="ARBA00004167"/>
    </source>
</evidence>
<protein>
    <recommendedName>
        <fullName evidence="3">Protein adenylyltransferase Fic</fullName>
        <ecNumber evidence="15">2.7.7.108</ecNumber>
    </recommendedName>
    <alternativeName>
        <fullName evidence="14">De-AMPylase Fic</fullName>
    </alternativeName>
</protein>
<dbReference type="GO" id="GO:0016787">
    <property type="term" value="F:hydrolase activity"/>
    <property type="evidence" value="ECO:0007669"/>
    <property type="project" value="UniProtKB-KW"/>
</dbReference>
<reference evidence="25" key="1">
    <citation type="submission" date="2020-03" db="EMBL/GenBank/DDBJ databases">
        <title>Transcriptomic Profiling of the Digestive Tract of the Rat Flea, Xenopsylla cheopis, Following Blood Feeding and Infection with Yersinia pestis.</title>
        <authorList>
            <person name="Bland D.M."/>
            <person name="Martens C.A."/>
            <person name="Virtaneva K."/>
            <person name="Kanakabandi K."/>
            <person name="Long D."/>
            <person name="Rosenke R."/>
            <person name="Saturday G.A."/>
            <person name="Hoyt F.H."/>
            <person name="Bruno D.P."/>
            <person name="Ribeiro J.M.C."/>
            <person name="Hinnebusch J."/>
        </authorList>
    </citation>
    <scope>NUCLEOTIDE SEQUENCE</scope>
</reference>
<dbReference type="PANTHER" id="PTHR13504:SF34">
    <property type="entry name" value="PROTEIN ADENYLYLTRANSFERASE FICD"/>
    <property type="match status" value="1"/>
</dbReference>
<evidence type="ECO:0000256" key="18">
    <source>
        <dbReference type="ARBA" id="ARBA00049297"/>
    </source>
</evidence>
<evidence type="ECO:0000313" key="25">
    <source>
        <dbReference type="EMBL" id="NOV45585.1"/>
    </source>
</evidence>
<dbReference type="EMBL" id="GIIL01001859">
    <property type="protein sequence ID" value="NOV45585.1"/>
    <property type="molecule type" value="Transcribed_RNA"/>
</dbReference>
<comment type="catalytic activity">
    <reaction evidence="18">
        <text>3-O-(5'-adenylyl)-L-threonyl-[protein] + H2O = L-threonyl-[protein] + AMP + H(+)</text>
        <dbReference type="Rhea" id="RHEA:55932"/>
        <dbReference type="Rhea" id="RHEA-COMP:11060"/>
        <dbReference type="Rhea" id="RHEA-COMP:13847"/>
        <dbReference type="ChEBI" id="CHEBI:15377"/>
        <dbReference type="ChEBI" id="CHEBI:15378"/>
        <dbReference type="ChEBI" id="CHEBI:30013"/>
        <dbReference type="ChEBI" id="CHEBI:138113"/>
        <dbReference type="ChEBI" id="CHEBI:456215"/>
    </reaction>
</comment>
<evidence type="ECO:0000259" key="24">
    <source>
        <dbReference type="PROSITE" id="PS51459"/>
    </source>
</evidence>
<evidence type="ECO:0000256" key="23">
    <source>
        <dbReference type="SAM" id="Phobius"/>
    </source>
</evidence>
<proteinExistence type="inferred from homology"/>
<sequence length="447" mass="50723">MFIKVMIKENSLIIVSVLVVLIGIFYTYNYKYKIYNHDHEITYNYFPRGFYLGTSDESYALINQYSTDNEASNKVSEIEALSSLKAAIDLKKQGRLDRALKLFEHAAALAPKHPDVLTKYGEFLEKTKKDIVKADQLYFQALTYCPTHTDAVSNRQRTATIVADIDNSRLKSIDRKRDALAAIPESNGSLRRAKKEAYFSYIYHAVAIEGNTMTLQQTRSVLETRMAVMGKSIDEHNEILGLDSAMKYINSSILNRMGEITTGDILEIHRRVLGHVDPVEGGSMRRTQVYVGGHVPPSPSDLTVLMSRFERWLNTQRESETIHPVRLAALAHYKLVHIHPFTDGNGRTSRLLMNVILMQAGYPPVIILKQHRHLYYETLRIANEGDVRPFVRFIAECTENTLDLFLWATSEFSNKVPALAQEFSTTTHSSDLLEGSADFYDDLNGVS</sequence>
<name>A0A6M2DGZ0_XENCH</name>
<feature type="site" description="Important for autoinhibition of adenylyltransferase activity" evidence="21">
    <location>
        <position position="209"/>
    </location>
</feature>
<keyword evidence="10" id="KW-0802">TPR repeat</keyword>
<dbReference type="Gene3D" id="1.25.40.10">
    <property type="entry name" value="Tetratricopeptide repeat domain"/>
    <property type="match status" value="1"/>
</dbReference>
<dbReference type="InterPro" id="IPR011990">
    <property type="entry name" value="TPR-like_helical_dom_sf"/>
</dbReference>
<evidence type="ECO:0000256" key="20">
    <source>
        <dbReference type="PIRSR" id="PIRSR640198-2"/>
    </source>
</evidence>
<organism evidence="25">
    <name type="scientific">Xenopsylla cheopis</name>
    <name type="common">Oriental rat flea</name>
    <name type="synonym">Pulex cheopis</name>
    <dbReference type="NCBI Taxonomy" id="163159"/>
    <lineage>
        <taxon>Eukaryota</taxon>
        <taxon>Metazoa</taxon>
        <taxon>Ecdysozoa</taxon>
        <taxon>Arthropoda</taxon>
        <taxon>Hexapoda</taxon>
        <taxon>Insecta</taxon>
        <taxon>Pterygota</taxon>
        <taxon>Neoptera</taxon>
        <taxon>Endopterygota</taxon>
        <taxon>Siphonaptera</taxon>
        <taxon>Pulicidae</taxon>
        <taxon>Xenopsyllinae</taxon>
        <taxon>Xenopsylla</taxon>
    </lineage>
</organism>
<feature type="binding site" evidence="20">
    <location>
        <position position="383"/>
    </location>
    <ligand>
        <name>ATP</name>
        <dbReference type="ChEBI" id="CHEBI:30616"/>
    </ligand>
</feature>
<dbReference type="AlphaFoldDB" id="A0A6M2DGZ0"/>
<keyword evidence="5 23" id="KW-0812">Transmembrane</keyword>
<feature type="binding site" evidence="20">
    <location>
        <begin position="375"/>
        <end position="376"/>
    </location>
    <ligand>
        <name>ATP</name>
        <dbReference type="ChEBI" id="CHEBI:30616"/>
    </ligand>
</feature>
<feature type="active site" evidence="19">
    <location>
        <position position="339"/>
    </location>
</feature>
<dbReference type="GO" id="GO:0070733">
    <property type="term" value="F:AMPylase activity"/>
    <property type="evidence" value="ECO:0007669"/>
    <property type="project" value="UniProtKB-EC"/>
</dbReference>
<keyword evidence="9" id="KW-0378">Hydrolase</keyword>
<evidence type="ECO:0000256" key="13">
    <source>
        <dbReference type="ARBA" id="ARBA00023136"/>
    </source>
</evidence>
<evidence type="ECO:0000256" key="4">
    <source>
        <dbReference type="ARBA" id="ARBA00022679"/>
    </source>
</evidence>
<dbReference type="Gene3D" id="1.10.3290.10">
    <property type="entry name" value="Fido-like domain"/>
    <property type="match status" value="1"/>
</dbReference>
<comment type="similarity">
    <text evidence="2">Belongs to the fic family.</text>
</comment>
<accession>A0A6M2DGZ0</accession>
<comment type="catalytic activity">
    <reaction evidence="16">
        <text>L-threonyl-[protein] + ATP = 3-O-(5'-adenylyl)-L-threonyl-[protein] + diphosphate</text>
        <dbReference type="Rhea" id="RHEA:54292"/>
        <dbReference type="Rhea" id="RHEA-COMP:11060"/>
        <dbReference type="Rhea" id="RHEA-COMP:13847"/>
        <dbReference type="ChEBI" id="CHEBI:30013"/>
        <dbReference type="ChEBI" id="CHEBI:30616"/>
        <dbReference type="ChEBI" id="CHEBI:33019"/>
        <dbReference type="ChEBI" id="CHEBI:138113"/>
        <dbReference type="EC" id="2.7.7.108"/>
    </reaction>
</comment>
<dbReference type="InterPro" id="IPR003812">
    <property type="entry name" value="Fido"/>
</dbReference>
<keyword evidence="6" id="KW-0548">Nucleotidyltransferase</keyword>
<feature type="transmembrane region" description="Helical" evidence="23">
    <location>
        <begin position="12"/>
        <end position="28"/>
    </location>
</feature>
<evidence type="ECO:0000256" key="10">
    <source>
        <dbReference type="ARBA" id="ARBA00022803"/>
    </source>
</evidence>
<dbReference type="PROSITE" id="PS51459">
    <property type="entry name" value="FIDO"/>
    <property type="match status" value="1"/>
</dbReference>
<evidence type="ECO:0000256" key="21">
    <source>
        <dbReference type="PIRSR" id="PIRSR640198-3"/>
    </source>
</evidence>
<dbReference type="EC" id="2.7.7.108" evidence="15"/>
<dbReference type="SUPFAM" id="SSF48452">
    <property type="entry name" value="TPR-like"/>
    <property type="match status" value="1"/>
</dbReference>
<keyword evidence="8 20" id="KW-0547">Nucleotide-binding</keyword>
<evidence type="ECO:0000256" key="22">
    <source>
        <dbReference type="PIRSR" id="PIRSR640198-4"/>
    </source>
</evidence>
<keyword evidence="13 23" id="KW-0472">Membrane</keyword>
<evidence type="ECO:0000256" key="8">
    <source>
        <dbReference type="ARBA" id="ARBA00022741"/>
    </source>
</evidence>
<evidence type="ECO:0000256" key="15">
    <source>
        <dbReference type="ARBA" id="ARBA00034531"/>
    </source>
</evidence>
<keyword evidence="12 23" id="KW-1133">Transmembrane helix</keyword>
<evidence type="ECO:0000256" key="17">
    <source>
        <dbReference type="ARBA" id="ARBA00048696"/>
    </source>
</evidence>
<dbReference type="GO" id="GO:0016020">
    <property type="term" value="C:membrane"/>
    <property type="evidence" value="ECO:0007669"/>
    <property type="project" value="UniProtKB-SubCell"/>
</dbReference>
<keyword evidence="7" id="KW-0677">Repeat</keyword>
<evidence type="ECO:0000256" key="5">
    <source>
        <dbReference type="ARBA" id="ARBA00022692"/>
    </source>
</evidence>
<evidence type="ECO:0000256" key="3">
    <source>
        <dbReference type="ARBA" id="ARBA00014915"/>
    </source>
</evidence>
<evidence type="ECO:0000256" key="12">
    <source>
        <dbReference type="ARBA" id="ARBA00022989"/>
    </source>
</evidence>
<keyword evidence="11 20" id="KW-0067">ATP-binding</keyword>
<feature type="binding site" evidence="20">
    <location>
        <begin position="343"/>
        <end position="350"/>
    </location>
    <ligand>
        <name>ATP</name>
        <dbReference type="ChEBI" id="CHEBI:30616"/>
    </ligand>
</feature>
<feature type="domain" description="Fido" evidence="24">
    <location>
        <begin position="260"/>
        <end position="396"/>
    </location>
</feature>
<dbReference type="InterPro" id="IPR040198">
    <property type="entry name" value="Fido_containing"/>
</dbReference>
<dbReference type="PANTHER" id="PTHR13504">
    <property type="entry name" value="FIDO DOMAIN-CONTAINING PROTEIN DDB_G0283145"/>
    <property type="match status" value="1"/>
</dbReference>
<comment type="catalytic activity">
    <reaction evidence="17">
        <text>L-tyrosyl-[protein] + ATP = O-(5'-adenylyl)-L-tyrosyl-[protein] + diphosphate</text>
        <dbReference type="Rhea" id="RHEA:54288"/>
        <dbReference type="Rhea" id="RHEA-COMP:10136"/>
        <dbReference type="Rhea" id="RHEA-COMP:13846"/>
        <dbReference type="ChEBI" id="CHEBI:30616"/>
        <dbReference type="ChEBI" id="CHEBI:33019"/>
        <dbReference type="ChEBI" id="CHEBI:46858"/>
        <dbReference type="ChEBI" id="CHEBI:83624"/>
        <dbReference type="EC" id="2.7.7.108"/>
    </reaction>
</comment>
<evidence type="ECO:0000256" key="6">
    <source>
        <dbReference type="ARBA" id="ARBA00022695"/>
    </source>
</evidence>
<evidence type="ECO:0000256" key="7">
    <source>
        <dbReference type="ARBA" id="ARBA00022737"/>
    </source>
</evidence>
<dbReference type="SUPFAM" id="SSF140931">
    <property type="entry name" value="Fic-like"/>
    <property type="match status" value="1"/>
</dbReference>
<keyword evidence="4" id="KW-0808">Transferase</keyword>
<evidence type="ECO:0000256" key="14">
    <source>
        <dbReference type="ARBA" id="ARBA00030885"/>
    </source>
</evidence>
<feature type="binding site" evidence="20">
    <location>
        <begin position="291"/>
        <end position="294"/>
    </location>
    <ligand>
        <name>ATP</name>
        <dbReference type="ChEBI" id="CHEBI:30616"/>
    </ligand>
</feature>
<feature type="glycosylation site" description="N-linked (GlcNAc...) asparagine" evidence="22">
    <location>
        <position position="250"/>
    </location>
</feature>
<dbReference type="GO" id="GO:0005524">
    <property type="term" value="F:ATP binding"/>
    <property type="evidence" value="ECO:0007669"/>
    <property type="project" value="UniProtKB-KW"/>
</dbReference>
<comment type="subcellular location">
    <subcellularLocation>
        <location evidence="1">Membrane</location>
        <topology evidence="1">Single-pass membrane protein</topology>
    </subcellularLocation>
</comment>
<evidence type="ECO:0000256" key="9">
    <source>
        <dbReference type="ARBA" id="ARBA00022801"/>
    </source>
</evidence>
<evidence type="ECO:0000256" key="2">
    <source>
        <dbReference type="ARBA" id="ARBA00009742"/>
    </source>
</evidence>
<dbReference type="Pfam" id="PF02661">
    <property type="entry name" value="Fic"/>
    <property type="match status" value="1"/>
</dbReference>
<evidence type="ECO:0000256" key="19">
    <source>
        <dbReference type="PIRSR" id="PIRSR640198-1"/>
    </source>
</evidence>
<evidence type="ECO:0000256" key="16">
    <source>
        <dbReference type="ARBA" id="ARBA00047939"/>
    </source>
</evidence>